<gene>
    <name evidence="3" type="ORF">FGO68_gene7843</name>
</gene>
<feature type="region of interest" description="Disordered" evidence="1">
    <location>
        <begin position="168"/>
        <end position="187"/>
    </location>
</feature>
<sequence length="333" mass="38716">MIKPYKDPVVNAFSVINESVLLIIGFYLFIFLDSENQRPSNLRFYSWLIIGLVVLMVACNMLFILGLKVMETYHTWCEYLRVKRLREVSEIEQKYLFFDYRKFFLTSLTQQVKYHQEEILKGESTIYKKVVELKQTKVETEESEEEEGPPQEFPVQEAVQEPIMFDDRDQIPPDAYTNENPQQNRQSRDVIDPYAHVEEEKTPHSIQFNVLGTPKGSIQPYNPIENNFQPLQLLRDSNAYSESDQTPSRLLGKKSVKFLDTNNPGAYDLGGNTVGPLTFNRTDGFNNSDQQQQIGGPRRKSARQNFMLDDGGNEGVFQEDQRRTPTQNYKPLW</sequence>
<evidence type="ECO:0000313" key="3">
    <source>
        <dbReference type="EMBL" id="TNV72424.1"/>
    </source>
</evidence>
<keyword evidence="2" id="KW-1133">Transmembrane helix</keyword>
<feature type="transmembrane region" description="Helical" evidence="2">
    <location>
        <begin position="12"/>
        <end position="32"/>
    </location>
</feature>
<feature type="compositionally biased region" description="Polar residues" evidence="1">
    <location>
        <begin position="285"/>
        <end position="294"/>
    </location>
</feature>
<feature type="region of interest" description="Disordered" evidence="1">
    <location>
        <begin position="285"/>
        <end position="333"/>
    </location>
</feature>
<keyword evidence="2" id="KW-0472">Membrane</keyword>
<evidence type="ECO:0000313" key="4">
    <source>
        <dbReference type="Proteomes" id="UP000785679"/>
    </source>
</evidence>
<dbReference type="Proteomes" id="UP000785679">
    <property type="component" value="Unassembled WGS sequence"/>
</dbReference>
<organism evidence="3 4">
    <name type="scientific">Halteria grandinella</name>
    <dbReference type="NCBI Taxonomy" id="5974"/>
    <lineage>
        <taxon>Eukaryota</taxon>
        <taxon>Sar</taxon>
        <taxon>Alveolata</taxon>
        <taxon>Ciliophora</taxon>
        <taxon>Intramacronucleata</taxon>
        <taxon>Spirotrichea</taxon>
        <taxon>Stichotrichia</taxon>
        <taxon>Sporadotrichida</taxon>
        <taxon>Halteriidae</taxon>
        <taxon>Halteria</taxon>
    </lineage>
</organism>
<evidence type="ECO:0000256" key="1">
    <source>
        <dbReference type="SAM" id="MobiDB-lite"/>
    </source>
</evidence>
<name>A0A8J8SVP4_HALGN</name>
<evidence type="ECO:0000256" key="2">
    <source>
        <dbReference type="SAM" id="Phobius"/>
    </source>
</evidence>
<dbReference type="EMBL" id="RRYP01022413">
    <property type="protein sequence ID" value="TNV72424.1"/>
    <property type="molecule type" value="Genomic_DNA"/>
</dbReference>
<reference evidence="3" key="1">
    <citation type="submission" date="2019-06" db="EMBL/GenBank/DDBJ databases">
        <authorList>
            <person name="Zheng W."/>
        </authorList>
    </citation>
    <scope>NUCLEOTIDE SEQUENCE</scope>
    <source>
        <strain evidence="3">QDHG01</strain>
    </source>
</reference>
<comment type="caution">
    <text evidence="3">The sequence shown here is derived from an EMBL/GenBank/DDBJ whole genome shotgun (WGS) entry which is preliminary data.</text>
</comment>
<dbReference type="AlphaFoldDB" id="A0A8J8SVP4"/>
<keyword evidence="4" id="KW-1185">Reference proteome</keyword>
<dbReference type="OrthoDB" id="300641at2759"/>
<feature type="transmembrane region" description="Helical" evidence="2">
    <location>
        <begin position="44"/>
        <end position="65"/>
    </location>
</feature>
<proteinExistence type="predicted"/>
<accession>A0A8J8SVP4</accession>
<keyword evidence="2" id="KW-0812">Transmembrane</keyword>
<protein>
    <submittedName>
        <fullName evidence="3">Uncharacterized protein</fullName>
    </submittedName>
</protein>
<feature type="compositionally biased region" description="Polar residues" evidence="1">
    <location>
        <begin position="324"/>
        <end position="333"/>
    </location>
</feature>